<evidence type="ECO:0000256" key="7">
    <source>
        <dbReference type="RuleBase" id="RU363032"/>
    </source>
</evidence>
<evidence type="ECO:0000256" key="5">
    <source>
        <dbReference type="ARBA" id="ARBA00022989"/>
    </source>
</evidence>
<evidence type="ECO:0000256" key="3">
    <source>
        <dbReference type="ARBA" id="ARBA00022475"/>
    </source>
</evidence>
<reference evidence="9 10" key="1">
    <citation type="submission" date="2018-06" db="EMBL/GenBank/DDBJ databases">
        <authorList>
            <consortium name="Pathogen Informatics"/>
            <person name="Doyle S."/>
        </authorList>
    </citation>
    <scope>NUCLEOTIDE SEQUENCE [LARGE SCALE GENOMIC DNA]</scope>
    <source>
        <strain evidence="9 10">NCTC10821</strain>
    </source>
</reference>
<sequence>MTELIVVQQAGGEPVAAPPSRRAHTARTFLAALRRRMSWGLVVSLLILATAAAWALFPGLFTGYDPMTGVTSEALQGPSMAHLFGTDQLGRDNYARLVYGSRLSLQAIVTAVAIALCVGSLFGLVAGFLGGVVDTVVMRAVDLLMSIPSLLLSLALITVLGPGTTNVAIAVGLASVASFARLMRAEVMRVRTATYVEAAMAVGARRSQILVRHVLPNSTGPVLAMAALELGGAVLAVSSLSFLGYGAQPPAPEWGSLISAGRDYMATAWWLTVLPGLVVTAIVLAANRLARSIEREEEH</sequence>
<keyword evidence="4 7" id="KW-0812">Transmembrane</keyword>
<dbReference type="EMBL" id="UGQT01000001">
    <property type="protein sequence ID" value="STZ62205.1"/>
    <property type="molecule type" value="Genomic_DNA"/>
</dbReference>
<keyword evidence="5 7" id="KW-1133">Transmembrane helix</keyword>
<evidence type="ECO:0000259" key="8">
    <source>
        <dbReference type="PROSITE" id="PS50928"/>
    </source>
</evidence>
<organism evidence="9 10">
    <name type="scientific">Mycolicibacterium tokaiense</name>
    <dbReference type="NCBI Taxonomy" id="39695"/>
    <lineage>
        <taxon>Bacteria</taxon>
        <taxon>Bacillati</taxon>
        <taxon>Actinomycetota</taxon>
        <taxon>Actinomycetes</taxon>
        <taxon>Mycobacteriales</taxon>
        <taxon>Mycobacteriaceae</taxon>
        <taxon>Mycolicibacterium</taxon>
    </lineage>
</organism>
<evidence type="ECO:0000313" key="10">
    <source>
        <dbReference type="Proteomes" id="UP000254978"/>
    </source>
</evidence>
<dbReference type="PANTHER" id="PTHR43386:SF1">
    <property type="entry name" value="D,D-DIPEPTIDE TRANSPORT SYSTEM PERMEASE PROTEIN DDPC-RELATED"/>
    <property type="match status" value="1"/>
</dbReference>
<feature type="transmembrane region" description="Helical" evidence="7">
    <location>
        <begin position="37"/>
        <end position="57"/>
    </location>
</feature>
<dbReference type="InterPro" id="IPR050366">
    <property type="entry name" value="BP-dependent_transpt_permease"/>
</dbReference>
<feature type="domain" description="ABC transmembrane type-1" evidence="8">
    <location>
        <begin position="101"/>
        <end position="290"/>
    </location>
</feature>
<dbReference type="PANTHER" id="PTHR43386">
    <property type="entry name" value="OLIGOPEPTIDE TRANSPORT SYSTEM PERMEASE PROTEIN APPC"/>
    <property type="match status" value="1"/>
</dbReference>
<proteinExistence type="inferred from homology"/>
<keyword evidence="10" id="KW-1185">Reference proteome</keyword>
<dbReference type="CDD" id="cd06261">
    <property type="entry name" value="TM_PBP2"/>
    <property type="match status" value="1"/>
</dbReference>
<name>A0A378TR02_9MYCO</name>
<feature type="transmembrane region" description="Helical" evidence="7">
    <location>
        <begin position="141"/>
        <end position="161"/>
    </location>
</feature>
<evidence type="ECO:0000256" key="6">
    <source>
        <dbReference type="ARBA" id="ARBA00023136"/>
    </source>
</evidence>
<dbReference type="InterPro" id="IPR035906">
    <property type="entry name" value="MetI-like_sf"/>
</dbReference>
<keyword evidence="6 7" id="KW-0472">Membrane</keyword>
<evidence type="ECO:0000313" key="9">
    <source>
        <dbReference type="EMBL" id="STZ62205.1"/>
    </source>
</evidence>
<comment type="similarity">
    <text evidence="7">Belongs to the binding-protein-dependent transport system permease family.</text>
</comment>
<dbReference type="GO" id="GO:0055085">
    <property type="term" value="P:transmembrane transport"/>
    <property type="evidence" value="ECO:0007669"/>
    <property type="project" value="InterPro"/>
</dbReference>
<keyword evidence="3" id="KW-1003">Cell membrane</keyword>
<dbReference type="Pfam" id="PF00528">
    <property type="entry name" value="BPD_transp_1"/>
    <property type="match status" value="1"/>
</dbReference>
<dbReference type="InterPro" id="IPR000515">
    <property type="entry name" value="MetI-like"/>
</dbReference>
<dbReference type="GO" id="GO:0005886">
    <property type="term" value="C:plasma membrane"/>
    <property type="evidence" value="ECO:0007669"/>
    <property type="project" value="UniProtKB-SubCell"/>
</dbReference>
<dbReference type="OrthoDB" id="9812701at2"/>
<accession>A0A378TR02</accession>
<gene>
    <name evidence="9" type="primary">gsiD_6</name>
    <name evidence="9" type="ORF">NCTC10821_05770</name>
</gene>
<feature type="transmembrane region" description="Helical" evidence="7">
    <location>
        <begin position="222"/>
        <end position="247"/>
    </location>
</feature>
<feature type="transmembrane region" description="Helical" evidence="7">
    <location>
        <begin position="267"/>
        <end position="286"/>
    </location>
</feature>
<dbReference type="PROSITE" id="PS50928">
    <property type="entry name" value="ABC_TM1"/>
    <property type="match status" value="1"/>
</dbReference>
<dbReference type="Proteomes" id="UP000254978">
    <property type="component" value="Unassembled WGS sequence"/>
</dbReference>
<keyword evidence="2 7" id="KW-0813">Transport</keyword>
<dbReference type="AlphaFoldDB" id="A0A378TR02"/>
<evidence type="ECO:0000256" key="2">
    <source>
        <dbReference type="ARBA" id="ARBA00022448"/>
    </source>
</evidence>
<comment type="subcellular location">
    <subcellularLocation>
        <location evidence="1 7">Cell membrane</location>
        <topology evidence="1 7">Multi-pass membrane protein</topology>
    </subcellularLocation>
</comment>
<feature type="transmembrane region" description="Helical" evidence="7">
    <location>
        <begin position="167"/>
        <end position="183"/>
    </location>
</feature>
<feature type="transmembrane region" description="Helical" evidence="7">
    <location>
        <begin position="107"/>
        <end position="129"/>
    </location>
</feature>
<dbReference type="Gene3D" id="1.10.3720.10">
    <property type="entry name" value="MetI-like"/>
    <property type="match status" value="1"/>
</dbReference>
<dbReference type="SUPFAM" id="SSF161098">
    <property type="entry name" value="MetI-like"/>
    <property type="match status" value="1"/>
</dbReference>
<evidence type="ECO:0000256" key="1">
    <source>
        <dbReference type="ARBA" id="ARBA00004651"/>
    </source>
</evidence>
<protein>
    <submittedName>
        <fullName evidence="9">Binding-protein-dependent transport system inner membrane protein</fullName>
    </submittedName>
</protein>
<evidence type="ECO:0000256" key="4">
    <source>
        <dbReference type="ARBA" id="ARBA00022692"/>
    </source>
</evidence>